<organism evidence="4 5">
    <name type="scientific">Caldicellulosiruptor naganoensis</name>
    <dbReference type="NCBI Taxonomy" id="29324"/>
    <lineage>
        <taxon>Bacteria</taxon>
        <taxon>Bacillati</taxon>
        <taxon>Bacillota</taxon>
        <taxon>Bacillota incertae sedis</taxon>
        <taxon>Caldicellulosiruptorales</taxon>
        <taxon>Caldicellulosiruptoraceae</taxon>
        <taxon>Caldicellulosiruptor</taxon>
    </lineage>
</organism>
<accession>A0ABY7BHM6</accession>
<gene>
    <name evidence="4" type="ORF">OTJ99_000386</name>
</gene>
<feature type="domain" description="NADPH-dependent FMN reductase-like" evidence="3">
    <location>
        <begin position="1"/>
        <end position="135"/>
    </location>
</feature>
<keyword evidence="1" id="KW-0285">Flavoprotein</keyword>
<evidence type="ECO:0000256" key="1">
    <source>
        <dbReference type="ARBA" id="ARBA00022630"/>
    </source>
</evidence>
<reference evidence="4" key="1">
    <citation type="submission" date="2022-12" db="EMBL/GenBank/DDBJ databases">
        <authorList>
            <person name="Bing R.G."/>
            <person name="Willard D.J."/>
            <person name="Manesh M.J.H."/>
            <person name="Laemthong T."/>
            <person name="Crosby J.R."/>
            <person name="Kelly R.M."/>
        </authorList>
    </citation>
    <scope>NUCLEOTIDE SEQUENCE</scope>
    <source>
        <strain evidence="4">DSM 8991</strain>
    </source>
</reference>
<evidence type="ECO:0000313" key="5">
    <source>
        <dbReference type="Proteomes" id="UP001164745"/>
    </source>
</evidence>
<evidence type="ECO:0000259" key="3">
    <source>
        <dbReference type="Pfam" id="PF03358"/>
    </source>
</evidence>
<keyword evidence="2" id="KW-0288">FMN</keyword>
<dbReference type="Proteomes" id="UP001164745">
    <property type="component" value="Chromosome"/>
</dbReference>
<dbReference type="Gene3D" id="3.40.50.360">
    <property type="match status" value="1"/>
</dbReference>
<dbReference type="Pfam" id="PF03358">
    <property type="entry name" value="FMN_red"/>
    <property type="match status" value="1"/>
</dbReference>
<sequence>MKVIGIVGSPRKGGNTEILVEKILSGAKEAGAEVEVFKLNEMNIHPCQGCNFCQEHGRCRQQDDMQKIYDALYSADALVVGSPIYMSYVTAQTKIFLDRLYALLKIGEGSRIPAGKRCVLVYTQGGGTDGEKIMNEIAGFFKWAFNMEIKAIIGSNNLNPAGEVANRKELLERAFEVGKEIVKGK</sequence>
<dbReference type="PANTHER" id="PTHR43278">
    <property type="entry name" value="NAD(P)H-DEPENDENT FMN-CONTAINING OXIDOREDUCTASE YWQN-RELATED"/>
    <property type="match status" value="1"/>
</dbReference>
<proteinExistence type="predicted"/>
<dbReference type="SUPFAM" id="SSF52218">
    <property type="entry name" value="Flavoproteins"/>
    <property type="match status" value="1"/>
</dbReference>
<dbReference type="InterPro" id="IPR029039">
    <property type="entry name" value="Flavoprotein-like_sf"/>
</dbReference>
<name>A0ABY7BHM6_9FIRM</name>
<keyword evidence="5" id="KW-1185">Reference proteome</keyword>
<evidence type="ECO:0000313" key="4">
    <source>
        <dbReference type="EMBL" id="WAM31903.1"/>
    </source>
</evidence>
<evidence type="ECO:0000256" key="2">
    <source>
        <dbReference type="ARBA" id="ARBA00022643"/>
    </source>
</evidence>
<dbReference type="PANTHER" id="PTHR43278:SF2">
    <property type="entry name" value="IRON-SULFUR FLAVOPROTEIN"/>
    <property type="match status" value="1"/>
</dbReference>
<protein>
    <submittedName>
        <fullName evidence="4">Flavodoxin family protein</fullName>
    </submittedName>
</protein>
<dbReference type="InterPro" id="IPR051796">
    <property type="entry name" value="ISF_SsuE-like"/>
</dbReference>
<dbReference type="InterPro" id="IPR005025">
    <property type="entry name" value="FMN_Rdtase-like_dom"/>
</dbReference>
<dbReference type="RefSeq" id="WP_045165455.1">
    <property type="nucleotide sequence ID" value="NZ_CP113864.1"/>
</dbReference>
<dbReference type="EMBL" id="CP113864">
    <property type="protein sequence ID" value="WAM31903.1"/>
    <property type="molecule type" value="Genomic_DNA"/>
</dbReference>